<organism evidence="1 2">
    <name type="scientific">Araneus ventricosus</name>
    <name type="common">Orbweaver spider</name>
    <name type="synonym">Epeira ventricosa</name>
    <dbReference type="NCBI Taxonomy" id="182803"/>
    <lineage>
        <taxon>Eukaryota</taxon>
        <taxon>Metazoa</taxon>
        <taxon>Ecdysozoa</taxon>
        <taxon>Arthropoda</taxon>
        <taxon>Chelicerata</taxon>
        <taxon>Arachnida</taxon>
        <taxon>Araneae</taxon>
        <taxon>Araneomorphae</taxon>
        <taxon>Entelegynae</taxon>
        <taxon>Araneoidea</taxon>
        <taxon>Araneidae</taxon>
        <taxon>Araneus</taxon>
    </lineage>
</organism>
<gene>
    <name evidence="1" type="ORF">AVEN_247398_1</name>
</gene>
<sequence length="40" mass="4420">DSDLTKNMDSTGESSVRSLATKLSDTVWKGPIVRPTIRAW</sequence>
<proteinExistence type="predicted"/>
<name>A0A4Y2SES5_ARAVE</name>
<feature type="non-terminal residue" evidence="1">
    <location>
        <position position="1"/>
    </location>
</feature>
<protein>
    <submittedName>
        <fullName evidence="1">Uncharacterized protein</fullName>
    </submittedName>
</protein>
<evidence type="ECO:0000313" key="1">
    <source>
        <dbReference type="EMBL" id="GBN86096.1"/>
    </source>
</evidence>
<evidence type="ECO:0000313" key="2">
    <source>
        <dbReference type="Proteomes" id="UP000499080"/>
    </source>
</evidence>
<dbReference type="EMBL" id="BGPR01021109">
    <property type="protein sequence ID" value="GBN86096.1"/>
    <property type="molecule type" value="Genomic_DNA"/>
</dbReference>
<dbReference type="AlphaFoldDB" id="A0A4Y2SES5"/>
<dbReference type="Proteomes" id="UP000499080">
    <property type="component" value="Unassembled WGS sequence"/>
</dbReference>
<reference evidence="1 2" key="1">
    <citation type="journal article" date="2019" name="Sci. Rep.">
        <title>Orb-weaving spider Araneus ventricosus genome elucidates the spidroin gene catalogue.</title>
        <authorList>
            <person name="Kono N."/>
            <person name="Nakamura H."/>
            <person name="Ohtoshi R."/>
            <person name="Moran D.A.P."/>
            <person name="Shinohara A."/>
            <person name="Yoshida Y."/>
            <person name="Fujiwara M."/>
            <person name="Mori M."/>
            <person name="Tomita M."/>
            <person name="Arakawa K."/>
        </authorList>
    </citation>
    <scope>NUCLEOTIDE SEQUENCE [LARGE SCALE GENOMIC DNA]</scope>
</reference>
<keyword evidence="2" id="KW-1185">Reference proteome</keyword>
<accession>A0A4Y2SES5</accession>
<comment type="caution">
    <text evidence="1">The sequence shown here is derived from an EMBL/GenBank/DDBJ whole genome shotgun (WGS) entry which is preliminary data.</text>
</comment>